<gene>
    <name evidence="2" type="ORF">GRI62_06460</name>
</gene>
<dbReference type="RefSeq" id="WP_131452539.1">
    <property type="nucleotide sequence ID" value="NZ_BMJK01000001.1"/>
</dbReference>
<sequence>MSAMIFFLVRTQYENTGDLAINRECIKLLRQRGVLHVNVSGVPDAFVNGLQLYPQEIVSPKTFWANLIFQSLRGLSVYLFLVPGGLGGYDYPYRPLKELLFRFVYASLRKIGVRIIRLGCSFSPVLPSIEIPFRKRHESIDFIGLRDSTSLAYARALGLENVGFFPDFAFMLEPVAGEEAEGSYAVLSFRSRDATEAAIITATVQKFLQMVDRGRKLSVVIAVQVEFDRSFAKDLASVLSSDRQVSLTAPETEIDKFIAIYQGADWLLSNRLHVLIFGLIGNANTVALTNYDRDQKIIGMFEDLEIAERLIAQDGSNLSNVTELSVAPNPRAIIRMKDGAGQLLDRILISDWERPWEHSH</sequence>
<keyword evidence="3" id="KW-1185">Reference proteome</keyword>
<dbReference type="Pfam" id="PF04230">
    <property type="entry name" value="PS_pyruv_trans"/>
    <property type="match status" value="1"/>
</dbReference>
<protein>
    <recommendedName>
        <fullName evidence="1">Polysaccharide pyruvyl transferase domain-containing protein</fullName>
    </recommendedName>
</protein>
<evidence type="ECO:0000313" key="3">
    <source>
        <dbReference type="Proteomes" id="UP000460626"/>
    </source>
</evidence>
<evidence type="ECO:0000259" key="1">
    <source>
        <dbReference type="Pfam" id="PF04230"/>
    </source>
</evidence>
<feature type="domain" description="Polysaccharide pyruvyl transferase" evidence="1">
    <location>
        <begin position="15"/>
        <end position="290"/>
    </location>
</feature>
<dbReference type="InterPro" id="IPR007345">
    <property type="entry name" value="Polysacch_pyruvyl_Trfase"/>
</dbReference>
<dbReference type="PANTHER" id="PTHR36836">
    <property type="entry name" value="COLANIC ACID BIOSYNTHESIS PROTEIN WCAK"/>
    <property type="match status" value="1"/>
</dbReference>
<accession>A0A844ZZV3</accession>
<reference evidence="2 3" key="1">
    <citation type="submission" date="2019-12" db="EMBL/GenBank/DDBJ databases">
        <title>Genomic-based taxomic classification of the family Erythrobacteraceae.</title>
        <authorList>
            <person name="Xu L."/>
        </authorList>
    </citation>
    <scope>NUCLEOTIDE SEQUENCE [LARGE SCALE GENOMIC DNA]</scope>
    <source>
        <strain evidence="2 3">RC4-10-4</strain>
    </source>
</reference>
<organism evidence="2 3">
    <name type="scientific">Aurantiacibacter arachoides</name>
    <dbReference type="NCBI Taxonomy" id="1850444"/>
    <lineage>
        <taxon>Bacteria</taxon>
        <taxon>Pseudomonadati</taxon>
        <taxon>Pseudomonadota</taxon>
        <taxon>Alphaproteobacteria</taxon>
        <taxon>Sphingomonadales</taxon>
        <taxon>Erythrobacteraceae</taxon>
        <taxon>Aurantiacibacter</taxon>
    </lineage>
</organism>
<name>A0A844ZZV3_9SPHN</name>
<dbReference type="PANTHER" id="PTHR36836:SF1">
    <property type="entry name" value="COLANIC ACID BIOSYNTHESIS PROTEIN WCAK"/>
    <property type="match status" value="1"/>
</dbReference>
<evidence type="ECO:0000313" key="2">
    <source>
        <dbReference type="EMBL" id="MXO93248.1"/>
    </source>
</evidence>
<dbReference type="Proteomes" id="UP000460626">
    <property type="component" value="Unassembled WGS sequence"/>
</dbReference>
<proteinExistence type="predicted"/>
<dbReference type="AlphaFoldDB" id="A0A844ZZV3"/>
<dbReference type="EMBL" id="WTYH01000001">
    <property type="protein sequence ID" value="MXO93248.1"/>
    <property type="molecule type" value="Genomic_DNA"/>
</dbReference>
<comment type="caution">
    <text evidence="2">The sequence shown here is derived from an EMBL/GenBank/DDBJ whole genome shotgun (WGS) entry which is preliminary data.</text>
</comment>
<dbReference type="OrthoDB" id="7848548at2"/>